<organism evidence="2 3">
    <name type="scientific">Azospirillum oleiclasticum</name>
    <dbReference type="NCBI Taxonomy" id="2735135"/>
    <lineage>
        <taxon>Bacteria</taxon>
        <taxon>Pseudomonadati</taxon>
        <taxon>Pseudomonadota</taxon>
        <taxon>Alphaproteobacteria</taxon>
        <taxon>Rhodospirillales</taxon>
        <taxon>Azospirillaceae</taxon>
        <taxon>Azospirillum</taxon>
    </lineage>
</organism>
<gene>
    <name evidence="2" type="ORF">HND93_19870</name>
</gene>
<evidence type="ECO:0000256" key="1">
    <source>
        <dbReference type="SAM" id="Phobius"/>
    </source>
</evidence>
<keyword evidence="3" id="KW-1185">Reference proteome</keyword>
<name>A0ABX2TG20_9PROT</name>
<evidence type="ECO:0008006" key="4">
    <source>
        <dbReference type="Google" id="ProtNLM"/>
    </source>
</evidence>
<keyword evidence="1" id="KW-0812">Transmembrane</keyword>
<reference evidence="2 3" key="1">
    <citation type="submission" date="2020-05" db="EMBL/GenBank/DDBJ databases">
        <title>Azospirillum oleiclasticum sp. nov, a nitrogen-fixing and heavy crude oil-emulsifying bacterium isolated from the crude oil of Yumen Oilfield.</title>
        <authorList>
            <person name="Wu D."/>
            <person name="Cai M."/>
            <person name="Zhang X."/>
        </authorList>
    </citation>
    <scope>NUCLEOTIDE SEQUENCE [LARGE SCALE GENOMIC DNA]</scope>
    <source>
        <strain evidence="2 3">ROY-1-1-2</strain>
    </source>
</reference>
<sequence length="176" mass="18468">MNRRSRIARGIAVAAVLAVSALCLGMSALLGWITVAAPRVTVAGMVLEKGLEYASSGRAGGWRLLLTVEGQPYVFTRQVGWFDSNEAMVEAVATGRPATLTVIGPEMEDEDAYDPDDRRVPIVSLVQDGATVFGALPMLGPRVFGLLILVVIGLGAGLAGLALMRRPRDVGPAPSP</sequence>
<comment type="caution">
    <text evidence="2">The sequence shown here is derived from an EMBL/GenBank/DDBJ whole genome shotgun (WGS) entry which is preliminary data.</text>
</comment>
<dbReference type="Proteomes" id="UP000584642">
    <property type="component" value="Unassembled WGS sequence"/>
</dbReference>
<feature type="transmembrane region" description="Helical" evidence="1">
    <location>
        <begin position="143"/>
        <end position="164"/>
    </location>
</feature>
<accession>A0ABX2TG20</accession>
<proteinExistence type="predicted"/>
<protein>
    <recommendedName>
        <fullName evidence="4">DUF3592 domain-containing protein</fullName>
    </recommendedName>
</protein>
<dbReference type="RefSeq" id="WP_180283749.1">
    <property type="nucleotide sequence ID" value="NZ_JABFDB010000014.1"/>
</dbReference>
<keyword evidence="1" id="KW-1133">Transmembrane helix</keyword>
<evidence type="ECO:0000313" key="2">
    <source>
        <dbReference type="EMBL" id="NYZ21979.1"/>
    </source>
</evidence>
<evidence type="ECO:0000313" key="3">
    <source>
        <dbReference type="Proteomes" id="UP000584642"/>
    </source>
</evidence>
<dbReference type="EMBL" id="JABFDB010000014">
    <property type="protein sequence ID" value="NYZ21979.1"/>
    <property type="molecule type" value="Genomic_DNA"/>
</dbReference>
<keyword evidence="1" id="KW-0472">Membrane</keyword>